<dbReference type="GO" id="GO:0004521">
    <property type="term" value="F:RNA endonuclease activity"/>
    <property type="evidence" value="ECO:0007669"/>
    <property type="project" value="TreeGrafter"/>
</dbReference>
<dbReference type="InterPro" id="IPR050698">
    <property type="entry name" value="MBL"/>
</dbReference>
<dbReference type="InterPro" id="IPR011108">
    <property type="entry name" value="RMMBL"/>
</dbReference>
<name>A0A0G0C0I4_9BACT</name>
<dbReference type="Pfam" id="PF00753">
    <property type="entry name" value="Lactamase_B"/>
    <property type="match status" value="1"/>
</dbReference>
<dbReference type="PANTHER" id="PTHR11203">
    <property type="entry name" value="CLEAVAGE AND POLYADENYLATION SPECIFICITY FACTOR FAMILY MEMBER"/>
    <property type="match status" value="1"/>
</dbReference>
<proteinExistence type="predicted"/>
<reference evidence="4 5" key="1">
    <citation type="journal article" date="2015" name="Nature">
        <title>rRNA introns, odd ribosomes, and small enigmatic genomes across a large radiation of phyla.</title>
        <authorList>
            <person name="Brown C.T."/>
            <person name="Hug L.A."/>
            <person name="Thomas B.C."/>
            <person name="Sharon I."/>
            <person name="Castelle C.J."/>
            <person name="Singh A."/>
            <person name="Wilkins M.J."/>
            <person name="Williams K.H."/>
            <person name="Banfield J.F."/>
        </authorList>
    </citation>
    <scope>NUCLEOTIDE SEQUENCE [LARGE SCALE GENOMIC DNA]</scope>
</reference>
<dbReference type="CDD" id="cd16295">
    <property type="entry name" value="TTHA0252-CPSF-like_MBL-fold"/>
    <property type="match status" value="1"/>
</dbReference>
<feature type="domain" description="Beta-Casp" evidence="3">
    <location>
        <begin position="265"/>
        <end position="389"/>
    </location>
</feature>
<evidence type="ECO:0000259" key="3">
    <source>
        <dbReference type="SMART" id="SM01027"/>
    </source>
</evidence>
<protein>
    <recommendedName>
        <fullName evidence="6">MBL fold hydrolase</fullName>
    </recommendedName>
</protein>
<keyword evidence="1" id="KW-0378">Hydrolase</keyword>
<sequence length="475" mass="53872">MKLKFCGATRTVTGSCFYVDTGNFKFLVDCGAFQGKDEIDALNYEPFPFDPSQLDVVFLTHAHFDHCGRIPILVKQGFHGRIIGTQPTRDLAKIVLLDAAKLQQEEYERWQARSNKESFKRGLSEEGSLYAERKPLFSEQDVEDMFQLFEVYPYGESVNFKNGVEFRMRDAGHILGSSIFEFWIKTEAGRERKIVFSGDLGQPGARIVRDPDLIREADYVICEATYGNRLHKNKDETVLELLSILKQAQQEGGNVLIPSFAIERTQEILYEINLFVENKLLNQIPVYLDSPMASKATEIFKQYPTYYDEDARRLLEKGDDPFHFEGLTTLDSAEESKRLISKNGIVIIAGSGMCTGGRIVHHIKNNIEKPTTHMVFVGYQVEGTLGRKIVDGIKDIRVMGEPLVVNAKIHTLGGFSAHGDQRDLRYWLRSFGHSPKKIFIVHGDEEISIGFASNIKAELNIEVDVPKLNEEFEIT</sequence>
<dbReference type="InterPro" id="IPR036866">
    <property type="entry name" value="RibonucZ/Hydroxyglut_hydro"/>
</dbReference>
<dbReference type="GO" id="GO:0016787">
    <property type="term" value="F:hydrolase activity"/>
    <property type="evidence" value="ECO:0007669"/>
    <property type="project" value="UniProtKB-KW"/>
</dbReference>
<dbReference type="Pfam" id="PF10996">
    <property type="entry name" value="Beta-Casp"/>
    <property type="match status" value="1"/>
</dbReference>
<evidence type="ECO:0008006" key="6">
    <source>
        <dbReference type="Google" id="ProtNLM"/>
    </source>
</evidence>
<evidence type="ECO:0000259" key="2">
    <source>
        <dbReference type="SMART" id="SM00849"/>
    </source>
</evidence>
<feature type="domain" description="Metallo-beta-lactamase" evidence="2">
    <location>
        <begin position="13"/>
        <end position="245"/>
    </location>
</feature>
<dbReference type="SUPFAM" id="SSF56281">
    <property type="entry name" value="Metallo-hydrolase/oxidoreductase"/>
    <property type="match status" value="1"/>
</dbReference>
<dbReference type="InterPro" id="IPR001279">
    <property type="entry name" value="Metallo-B-lactamas"/>
</dbReference>
<dbReference type="PANTHER" id="PTHR11203:SF37">
    <property type="entry name" value="INTEGRATOR COMPLEX SUBUNIT 11"/>
    <property type="match status" value="1"/>
</dbReference>
<dbReference type="EMBL" id="LBOV01000001">
    <property type="protein sequence ID" value="KKP44690.1"/>
    <property type="molecule type" value="Genomic_DNA"/>
</dbReference>
<evidence type="ECO:0000313" key="4">
    <source>
        <dbReference type="EMBL" id="KKP44690.1"/>
    </source>
</evidence>
<accession>A0A0G0C0I4</accession>
<dbReference type="PATRIC" id="fig|1619089.3.peg.36"/>
<dbReference type="Pfam" id="PF07521">
    <property type="entry name" value="RMMBL"/>
    <property type="match status" value="1"/>
</dbReference>
<dbReference type="Gene3D" id="3.40.50.10890">
    <property type="match status" value="1"/>
</dbReference>
<dbReference type="Gene3D" id="3.60.15.10">
    <property type="entry name" value="Ribonuclease Z/Hydroxyacylglutathione hydrolase-like"/>
    <property type="match status" value="1"/>
</dbReference>
<comment type="caution">
    <text evidence="4">The sequence shown here is derived from an EMBL/GenBank/DDBJ whole genome shotgun (WGS) entry which is preliminary data.</text>
</comment>
<dbReference type="AlphaFoldDB" id="A0A0G0C0I4"/>
<dbReference type="SMART" id="SM00849">
    <property type="entry name" value="Lactamase_B"/>
    <property type="match status" value="1"/>
</dbReference>
<evidence type="ECO:0000313" key="5">
    <source>
        <dbReference type="Proteomes" id="UP000034302"/>
    </source>
</evidence>
<dbReference type="InterPro" id="IPR022712">
    <property type="entry name" value="Beta_Casp"/>
</dbReference>
<gene>
    <name evidence="4" type="ORF">UR34_C0001G0036</name>
</gene>
<dbReference type="SMART" id="SM01027">
    <property type="entry name" value="Beta-Casp"/>
    <property type="match status" value="1"/>
</dbReference>
<evidence type="ECO:0000256" key="1">
    <source>
        <dbReference type="ARBA" id="ARBA00022801"/>
    </source>
</evidence>
<organism evidence="4 5">
    <name type="scientific">candidate division WS6 bacterium GW2011_GWC1_33_20</name>
    <dbReference type="NCBI Taxonomy" id="1619089"/>
    <lineage>
        <taxon>Bacteria</taxon>
        <taxon>Candidatus Dojkabacteria</taxon>
    </lineage>
</organism>
<dbReference type="Proteomes" id="UP000034302">
    <property type="component" value="Unassembled WGS sequence"/>
</dbReference>